<dbReference type="PANTHER" id="PTHR35869">
    <property type="entry name" value="OUTER-MEMBRANE LIPOPROTEIN CARRIER PROTEIN"/>
    <property type="match status" value="1"/>
</dbReference>
<dbReference type="Gene3D" id="2.50.20.10">
    <property type="entry name" value="Lipoprotein localisation LolA/LolB/LppX"/>
    <property type="match status" value="1"/>
</dbReference>
<dbReference type="RefSeq" id="WP_336613029.1">
    <property type="nucleotide sequence ID" value="NZ_JADBHS010000001.1"/>
</dbReference>
<name>A0ABD4JGX6_9BACT</name>
<dbReference type="SUPFAM" id="SSF89392">
    <property type="entry name" value="Prokaryotic lipoproteins and lipoprotein localization factors"/>
    <property type="match status" value="1"/>
</dbReference>
<evidence type="ECO:0000313" key="4">
    <source>
        <dbReference type="Proteomes" id="UP001318760"/>
    </source>
</evidence>
<dbReference type="NCBIfam" id="NF000666">
    <property type="entry name" value="PRK00031.2-4"/>
    <property type="match status" value="1"/>
</dbReference>
<feature type="signal peptide" evidence="2">
    <location>
        <begin position="1"/>
        <end position="18"/>
    </location>
</feature>
<dbReference type="InterPro" id="IPR004564">
    <property type="entry name" value="OM_lipoprot_carrier_LolA-like"/>
</dbReference>
<dbReference type="NCBIfam" id="NF000663">
    <property type="entry name" value="PRK00031.2-1"/>
    <property type="match status" value="1"/>
</dbReference>
<accession>A0ABD4JGX6</accession>
<evidence type="ECO:0000313" key="3">
    <source>
        <dbReference type="EMBL" id="MBE2985642.1"/>
    </source>
</evidence>
<comment type="caution">
    <text evidence="3">The sequence shown here is derived from an EMBL/GenBank/DDBJ whole genome shotgun (WGS) entry which is preliminary data.</text>
</comment>
<dbReference type="AlphaFoldDB" id="A0ABD4JGX6"/>
<evidence type="ECO:0000256" key="1">
    <source>
        <dbReference type="ARBA" id="ARBA00022729"/>
    </source>
</evidence>
<organism evidence="3 4">
    <name type="scientific">Campylobacter californiensis</name>
    <dbReference type="NCBI Taxonomy" id="1032243"/>
    <lineage>
        <taxon>Bacteria</taxon>
        <taxon>Pseudomonadati</taxon>
        <taxon>Campylobacterota</taxon>
        <taxon>Epsilonproteobacteria</taxon>
        <taxon>Campylobacterales</taxon>
        <taxon>Campylobacteraceae</taxon>
        <taxon>Campylobacter</taxon>
    </lineage>
</organism>
<dbReference type="CDD" id="cd16325">
    <property type="entry name" value="LolA"/>
    <property type="match status" value="1"/>
</dbReference>
<sequence length="170" mass="19566">MRKILIVFLLALPGFCAGLNFKSLQSDFTQTVNSQNQGISYSGKFYARNDNVALWIYESPTPKKIYFDKQRVVIVEDELEQAIISRLDETPNLTQILTHAMQIQPTLYKAIYDGVEYFITVKNDLPTMIDYKDRLDNKIKITLKNQVANKQISEEILTPVIPQGYDIINQ</sequence>
<dbReference type="InterPro" id="IPR029046">
    <property type="entry name" value="LolA/LolB/LppX"/>
</dbReference>
<protein>
    <submittedName>
        <fullName evidence="3">Outer membrane lipoprotein chaperone LolA</fullName>
    </submittedName>
</protein>
<keyword evidence="1 2" id="KW-0732">Signal</keyword>
<dbReference type="Proteomes" id="UP001318760">
    <property type="component" value="Unassembled WGS sequence"/>
</dbReference>
<dbReference type="PANTHER" id="PTHR35869:SF1">
    <property type="entry name" value="OUTER-MEMBRANE LIPOPROTEIN CARRIER PROTEIN"/>
    <property type="match status" value="1"/>
</dbReference>
<proteinExistence type="predicted"/>
<feature type="chain" id="PRO_5044830003" evidence="2">
    <location>
        <begin position="19"/>
        <end position="170"/>
    </location>
</feature>
<evidence type="ECO:0000256" key="2">
    <source>
        <dbReference type="SAM" id="SignalP"/>
    </source>
</evidence>
<gene>
    <name evidence="3" type="primary">lolA</name>
    <name evidence="3" type="ORF">CCAL12919_00635</name>
</gene>
<reference evidence="3 4" key="1">
    <citation type="submission" date="2020-10" db="EMBL/GenBank/DDBJ databases">
        <title>Campylobacter californiensis sp. nov. isolated from cattle and feral swine in California.</title>
        <authorList>
            <person name="Miller W.G."/>
        </authorList>
    </citation>
    <scope>NUCLEOTIDE SEQUENCE [LARGE SCALE GENOMIC DNA]</scope>
    <source>
        <strain evidence="3 4">RM12919</strain>
    </source>
</reference>
<keyword evidence="3" id="KW-0449">Lipoprotein</keyword>
<dbReference type="EMBL" id="JADBHS010000001">
    <property type="protein sequence ID" value="MBE2985642.1"/>
    <property type="molecule type" value="Genomic_DNA"/>
</dbReference>
<dbReference type="Pfam" id="PF03548">
    <property type="entry name" value="LolA"/>
    <property type="match status" value="1"/>
</dbReference>